<comment type="caution">
    <text evidence="3">The sequence shown here is derived from an EMBL/GenBank/DDBJ whole genome shotgun (WGS) entry which is preliminary data.</text>
</comment>
<dbReference type="AlphaFoldDB" id="A0AAV2W1K9"/>
<keyword evidence="2" id="KW-1133">Transmembrane helix</keyword>
<evidence type="ECO:0000256" key="1">
    <source>
        <dbReference type="SAM" id="MobiDB-lite"/>
    </source>
</evidence>
<feature type="transmembrane region" description="Helical" evidence="2">
    <location>
        <begin position="142"/>
        <end position="158"/>
    </location>
</feature>
<feature type="transmembrane region" description="Helical" evidence="2">
    <location>
        <begin position="100"/>
        <end position="122"/>
    </location>
</feature>
<reference evidence="3 4" key="2">
    <citation type="submission" date="2015-01" db="EMBL/GenBank/DDBJ databases">
        <title>Genome sequence of a Bifidobacterium animalis strain.</title>
        <authorList>
            <person name="Bogovic-Matijasic B."/>
            <person name="Hacin B."/>
            <person name="Citar M."/>
            <person name="Svigelj K."/>
            <person name="Stempelj M."/>
            <person name="Rogelj I."/>
        </authorList>
    </citation>
    <scope>NUCLEOTIDE SEQUENCE [LARGE SCALE GENOMIC DNA]</scope>
    <source>
        <strain evidence="3 4">IM386</strain>
    </source>
</reference>
<keyword evidence="2" id="KW-0812">Transmembrane</keyword>
<sequence length="355" mass="36377">MNPNENNGAQPSSDLPPYAQPTPAQQPAQGSPSLQGQRPAYANAQSAPQQPQSAPQTPHAASQFAQGAPAGTTTVDVKESVNRFADSLGKQHLKIGNYEVAYGNLVTVVGALLAVIGVFLPFASISAFGVSMSVSLMPHGDGWILLIGAVVIAVLAVLRQEIAALTVTIIYTLLVIYEIAGAGSKISQSGYGTLLQLSYGAGMWLLIIAIILMLIGTIFAFYNKQRAKNAQNGAPAMPVQNPVYDASYQNNGWQFGVPAQSDPSNVDNSQWQFGVENPPAGAGVQQGTPMAPAPNAAAPVPPAVAHEPFNAAPAASATPAAPAAPAAPVSPAAPAAPAQPTIPPASQDPDSQDAQ</sequence>
<name>A0AAV2W1K9_9BIFI</name>
<feature type="compositionally biased region" description="Polar residues" evidence="1">
    <location>
        <begin position="1"/>
        <end position="13"/>
    </location>
</feature>
<accession>A0AAV2W1K9</accession>
<protein>
    <recommendedName>
        <fullName evidence="5">Large tegument protein</fullName>
    </recommendedName>
</protein>
<feature type="compositionally biased region" description="Low complexity" evidence="1">
    <location>
        <begin position="311"/>
        <end position="339"/>
    </location>
</feature>
<evidence type="ECO:0000313" key="3">
    <source>
        <dbReference type="EMBL" id="CDI67427.1"/>
    </source>
</evidence>
<keyword evidence="2" id="KW-0472">Membrane</keyword>
<evidence type="ECO:0008006" key="5">
    <source>
        <dbReference type="Google" id="ProtNLM"/>
    </source>
</evidence>
<evidence type="ECO:0000256" key="2">
    <source>
        <dbReference type="SAM" id="Phobius"/>
    </source>
</evidence>
<dbReference type="RefSeq" id="WP_014697335.1">
    <property type="nucleotide sequence ID" value="NZ_CBUQ010000007.1"/>
</dbReference>
<reference evidence="3 4" key="1">
    <citation type="submission" date="2013-10" db="EMBL/GenBank/DDBJ databases">
        <authorList>
            <person name="Manrique M."/>
        </authorList>
    </citation>
    <scope>NUCLEOTIDE SEQUENCE [LARGE SCALE GENOMIC DNA]</scope>
    <source>
        <strain evidence="3 4">IM386</strain>
    </source>
</reference>
<feature type="compositionally biased region" description="Low complexity" evidence="1">
    <location>
        <begin position="15"/>
        <end position="63"/>
    </location>
</feature>
<feature type="region of interest" description="Disordered" evidence="1">
    <location>
        <begin position="255"/>
        <end position="355"/>
    </location>
</feature>
<feature type="compositionally biased region" description="Polar residues" evidence="1">
    <location>
        <begin position="261"/>
        <end position="272"/>
    </location>
</feature>
<feature type="transmembrane region" description="Helical" evidence="2">
    <location>
        <begin position="165"/>
        <end position="183"/>
    </location>
</feature>
<gene>
    <name evidence="3" type="ORF">BANIM336_00748</name>
</gene>
<feature type="region of interest" description="Disordered" evidence="1">
    <location>
        <begin position="1"/>
        <end position="69"/>
    </location>
</feature>
<proteinExistence type="predicted"/>
<feature type="compositionally biased region" description="Low complexity" evidence="1">
    <location>
        <begin position="289"/>
        <end position="298"/>
    </location>
</feature>
<feature type="transmembrane region" description="Helical" evidence="2">
    <location>
        <begin position="203"/>
        <end position="222"/>
    </location>
</feature>
<dbReference type="Proteomes" id="UP000035645">
    <property type="component" value="Unassembled WGS sequence"/>
</dbReference>
<evidence type="ECO:0000313" key="4">
    <source>
        <dbReference type="Proteomes" id="UP000035645"/>
    </source>
</evidence>
<dbReference type="EMBL" id="CBUQ010000007">
    <property type="protein sequence ID" value="CDI67427.1"/>
    <property type="molecule type" value="Genomic_DNA"/>
</dbReference>
<organism evidence="3 4">
    <name type="scientific">Bifidobacterium animalis subsp. animalis IM386</name>
    <dbReference type="NCBI Taxonomy" id="1402194"/>
    <lineage>
        <taxon>Bacteria</taxon>
        <taxon>Bacillati</taxon>
        <taxon>Actinomycetota</taxon>
        <taxon>Actinomycetes</taxon>
        <taxon>Bifidobacteriales</taxon>
        <taxon>Bifidobacteriaceae</taxon>
        <taxon>Bifidobacterium</taxon>
    </lineage>
</organism>